<evidence type="ECO:0008006" key="5">
    <source>
        <dbReference type="Google" id="ProtNLM"/>
    </source>
</evidence>
<comment type="caution">
    <text evidence="3">The sequence shown here is derived from an EMBL/GenBank/DDBJ whole genome shotgun (WGS) entry which is preliminary data.</text>
</comment>
<sequence length="673" mass="69198">MTRSALLACLLCGLAAPAVLAQQGSESEPEPPQAPAEDAAPDRDRDQDRSDSDRAEDRGSARPRSLLRLGPFLDPEALDRPSAETLVGAQGPKDATPDAETAPFDPAAGVEVGALDRLGLEGIGTLGPQDALPPDLWHGSDPEVAAALLAALPHRLRSQGVRHLWRQLLLSPALSPAAGRIPDGLRLRLEKLTAAGRVDDVLALSDAIPPGAMTADLAHLRADALLVGGRLDDGCALARDAARETGEARWLKMLALCEALAGNRSAAYLQISLLEESGEAGRLFPALIDRLLARGEGLDVNTGPETGLGTGLALDTVERVDPILYAAFLAADVAPPAEAARAAPPLVLGELAVNALMAPPARLAVAEQAARMGLIGGGRLAALFDAMAFTDADLGTADAVLDDPAAINGLGSPENPPLDGMMIDALLFAKARRAQDPTTRLAFLDLLFDRAVTRGYAQVMAVAVAPLLDTVMPTDDLVGHAGLVGRVHLITGQMDAARRWYAKAAAMATAPGRSDDSRAAAGHALRALTPLMLIAEGPAMADYDAALARWAEDSAVHAPERLQAGLVLLDALDGRVPAAAWSRALQAAAAAGPGGEAPVYAAPNPAVWRQLLIAAGTDRLGETVAAALALVGDAGATRTDPAALSAAVGALADAGFEAAARRLAFEALIAGAR</sequence>
<feature type="region of interest" description="Disordered" evidence="1">
    <location>
        <begin position="21"/>
        <end position="105"/>
    </location>
</feature>
<organism evidence="3 4">
    <name type="scientific">Rhodothalassium salexigens DSM 2132</name>
    <dbReference type="NCBI Taxonomy" id="1188247"/>
    <lineage>
        <taxon>Bacteria</taxon>
        <taxon>Pseudomonadati</taxon>
        <taxon>Pseudomonadota</taxon>
        <taxon>Alphaproteobacteria</taxon>
        <taxon>Rhodothalassiales</taxon>
        <taxon>Rhodothalassiaceae</taxon>
        <taxon>Rhodothalassium</taxon>
    </lineage>
</organism>
<name>A0A4R2PHM3_RHOSA</name>
<dbReference type="AlphaFoldDB" id="A0A4R2PHM3"/>
<dbReference type="RefSeq" id="WP_132708728.1">
    <property type="nucleotide sequence ID" value="NZ_JACIGF010000007.1"/>
</dbReference>
<keyword evidence="4" id="KW-1185">Reference proteome</keyword>
<feature type="signal peptide" evidence="2">
    <location>
        <begin position="1"/>
        <end position="21"/>
    </location>
</feature>
<dbReference type="InParanoid" id="A0A4R2PHM3"/>
<evidence type="ECO:0000256" key="1">
    <source>
        <dbReference type="SAM" id="MobiDB-lite"/>
    </source>
</evidence>
<protein>
    <recommendedName>
        <fullName evidence="5">Antifreeze glycopeptide polyprotein</fullName>
    </recommendedName>
</protein>
<proteinExistence type="predicted"/>
<evidence type="ECO:0000313" key="3">
    <source>
        <dbReference type="EMBL" id="TCP33445.1"/>
    </source>
</evidence>
<feature type="chain" id="PRO_5020510868" description="Antifreeze glycopeptide polyprotein" evidence="2">
    <location>
        <begin position="22"/>
        <end position="673"/>
    </location>
</feature>
<accession>A0A4R2PHM3</accession>
<dbReference type="EMBL" id="SLXO01000007">
    <property type="protein sequence ID" value="TCP33445.1"/>
    <property type="molecule type" value="Genomic_DNA"/>
</dbReference>
<evidence type="ECO:0000256" key="2">
    <source>
        <dbReference type="SAM" id="SignalP"/>
    </source>
</evidence>
<dbReference type="Proteomes" id="UP000295399">
    <property type="component" value="Unassembled WGS sequence"/>
</dbReference>
<gene>
    <name evidence="3" type="ORF">EV659_10755</name>
</gene>
<feature type="compositionally biased region" description="Basic and acidic residues" evidence="1">
    <location>
        <begin position="40"/>
        <end position="60"/>
    </location>
</feature>
<keyword evidence="2" id="KW-0732">Signal</keyword>
<dbReference type="OrthoDB" id="7929427at2"/>
<reference evidence="3 4" key="1">
    <citation type="submission" date="2019-03" db="EMBL/GenBank/DDBJ databases">
        <title>Genomic Encyclopedia of Type Strains, Phase IV (KMG-IV): sequencing the most valuable type-strain genomes for metagenomic binning, comparative biology and taxonomic classification.</title>
        <authorList>
            <person name="Goeker M."/>
        </authorList>
    </citation>
    <scope>NUCLEOTIDE SEQUENCE [LARGE SCALE GENOMIC DNA]</scope>
    <source>
        <strain evidence="3 4">DSM 2132</strain>
    </source>
</reference>
<evidence type="ECO:0000313" key="4">
    <source>
        <dbReference type="Proteomes" id="UP000295399"/>
    </source>
</evidence>